<accession>A0ABX3T7J7</accession>
<dbReference type="Gene3D" id="1.10.10.10">
    <property type="entry name" value="Winged helix-like DNA-binding domain superfamily/Winged helix DNA-binding domain"/>
    <property type="match status" value="1"/>
</dbReference>
<gene>
    <name evidence="3" type="ORF">BST37_06860</name>
</gene>
<dbReference type="Pfam" id="PF01047">
    <property type="entry name" value="MarR"/>
    <property type="match status" value="1"/>
</dbReference>
<dbReference type="Proteomes" id="UP000192374">
    <property type="component" value="Unassembled WGS sequence"/>
</dbReference>
<proteinExistence type="predicted"/>
<organism evidence="3 4">
    <name type="scientific">Mycobacterium noviomagense</name>
    <dbReference type="NCBI Taxonomy" id="459858"/>
    <lineage>
        <taxon>Bacteria</taxon>
        <taxon>Bacillati</taxon>
        <taxon>Actinomycetota</taxon>
        <taxon>Actinomycetes</taxon>
        <taxon>Mycobacteriales</taxon>
        <taxon>Mycobacteriaceae</taxon>
        <taxon>Mycobacterium</taxon>
    </lineage>
</organism>
<feature type="compositionally biased region" description="Low complexity" evidence="1">
    <location>
        <begin position="8"/>
        <end position="19"/>
    </location>
</feature>
<dbReference type="EMBL" id="MVIC01000008">
    <property type="protein sequence ID" value="ORB16272.1"/>
    <property type="molecule type" value="Genomic_DNA"/>
</dbReference>
<dbReference type="SUPFAM" id="SSF46785">
    <property type="entry name" value="Winged helix' DNA-binding domain"/>
    <property type="match status" value="1"/>
</dbReference>
<dbReference type="InterPro" id="IPR036388">
    <property type="entry name" value="WH-like_DNA-bd_sf"/>
</dbReference>
<evidence type="ECO:0000313" key="4">
    <source>
        <dbReference type="Proteomes" id="UP000192374"/>
    </source>
</evidence>
<evidence type="ECO:0000313" key="3">
    <source>
        <dbReference type="EMBL" id="ORB16272.1"/>
    </source>
</evidence>
<protein>
    <recommendedName>
        <fullName evidence="2">HTH marR-type domain-containing protein</fullName>
    </recommendedName>
</protein>
<evidence type="ECO:0000259" key="2">
    <source>
        <dbReference type="SMART" id="SM00347"/>
    </source>
</evidence>
<feature type="region of interest" description="Disordered" evidence="1">
    <location>
        <begin position="1"/>
        <end position="28"/>
    </location>
</feature>
<dbReference type="InterPro" id="IPR039422">
    <property type="entry name" value="MarR/SlyA-like"/>
</dbReference>
<dbReference type="RefSeq" id="WP_083086936.1">
    <property type="nucleotide sequence ID" value="NZ_AP022583.1"/>
</dbReference>
<dbReference type="PANTHER" id="PTHR33164">
    <property type="entry name" value="TRANSCRIPTIONAL REGULATOR, MARR FAMILY"/>
    <property type="match status" value="1"/>
</dbReference>
<reference evidence="3 4" key="1">
    <citation type="submission" date="2017-02" db="EMBL/GenBank/DDBJ databases">
        <title>The new phylogeny of genus Mycobacterium.</title>
        <authorList>
            <person name="Tortoli E."/>
            <person name="Trovato A."/>
            <person name="Cirillo D.M."/>
        </authorList>
    </citation>
    <scope>NUCLEOTIDE SEQUENCE [LARGE SCALE GENOMIC DNA]</scope>
    <source>
        <strain evidence="3 4">DSM 45145</strain>
    </source>
</reference>
<dbReference type="InterPro" id="IPR000835">
    <property type="entry name" value="HTH_MarR-typ"/>
</dbReference>
<evidence type="ECO:0000256" key="1">
    <source>
        <dbReference type="SAM" id="MobiDB-lite"/>
    </source>
</evidence>
<name>A0ABX3T7J7_9MYCO</name>
<sequence>MGDIGLRAPTEAATAQQPGQPAPLAPGSDLDQQIRVLLGFFIRFSTTRRRDHVQLPGSPNDFARLTARHLSAAAQLFLRGPLTVGELAEQLDVTYATASLVATDLERAGAIERERDPADGRRVVLRLHPTIGINAMKQRIEPMRRTLEQLDEAERNTFVKAMSIFIEELERR</sequence>
<keyword evidence="4" id="KW-1185">Reference proteome</keyword>
<dbReference type="CDD" id="cd00090">
    <property type="entry name" value="HTH_ARSR"/>
    <property type="match status" value="1"/>
</dbReference>
<comment type="caution">
    <text evidence="3">The sequence shown here is derived from an EMBL/GenBank/DDBJ whole genome shotgun (WGS) entry which is preliminary data.</text>
</comment>
<dbReference type="InterPro" id="IPR036390">
    <property type="entry name" value="WH_DNA-bd_sf"/>
</dbReference>
<dbReference type="SMART" id="SM00347">
    <property type="entry name" value="HTH_MARR"/>
    <property type="match status" value="1"/>
</dbReference>
<dbReference type="InterPro" id="IPR011991">
    <property type="entry name" value="ArsR-like_HTH"/>
</dbReference>
<dbReference type="PANTHER" id="PTHR33164:SF43">
    <property type="entry name" value="HTH-TYPE TRANSCRIPTIONAL REPRESSOR YETL"/>
    <property type="match status" value="1"/>
</dbReference>
<feature type="domain" description="HTH marR-type" evidence="2">
    <location>
        <begin position="60"/>
        <end position="155"/>
    </location>
</feature>